<protein>
    <recommendedName>
        <fullName evidence="1">NERD domain-containing protein</fullName>
    </recommendedName>
</protein>
<evidence type="ECO:0000313" key="2">
    <source>
        <dbReference type="EMBL" id="APZ42574.1"/>
    </source>
</evidence>
<reference evidence="2 3" key="1">
    <citation type="submission" date="2017-01" db="EMBL/GenBank/DDBJ databases">
        <title>Draft sequence of Acidihalobacter ferrooxidans strain DSM 14175 (strain V8).</title>
        <authorList>
            <person name="Khaleque H.N."/>
            <person name="Ramsay J.P."/>
            <person name="Murphy R.J.T."/>
            <person name="Kaksonen A.H."/>
            <person name="Boxall N.J."/>
            <person name="Watkin E.L.J."/>
        </authorList>
    </citation>
    <scope>NUCLEOTIDE SEQUENCE [LARGE SCALE GENOMIC DNA]</scope>
    <source>
        <strain evidence="2 3">V8</strain>
    </source>
</reference>
<keyword evidence="3" id="KW-1185">Reference proteome</keyword>
<feature type="domain" description="NERD" evidence="1">
    <location>
        <begin position="47"/>
        <end position="132"/>
    </location>
</feature>
<gene>
    <name evidence="2" type="ORF">BW247_05245</name>
</gene>
<proteinExistence type="predicted"/>
<evidence type="ECO:0000259" key="1">
    <source>
        <dbReference type="Pfam" id="PF08378"/>
    </source>
</evidence>
<dbReference type="InterPro" id="IPR011528">
    <property type="entry name" value="NERD"/>
</dbReference>
<dbReference type="AlphaFoldDB" id="A0A1P8UFP9"/>
<organism evidence="2 3">
    <name type="scientific">Acidihalobacter ferrooxydans</name>
    <dbReference type="NCBI Taxonomy" id="1765967"/>
    <lineage>
        <taxon>Bacteria</taxon>
        <taxon>Pseudomonadati</taxon>
        <taxon>Pseudomonadota</taxon>
        <taxon>Gammaproteobacteria</taxon>
        <taxon>Chromatiales</taxon>
        <taxon>Ectothiorhodospiraceae</taxon>
        <taxon>Acidihalobacter</taxon>
    </lineage>
</organism>
<dbReference type="Pfam" id="PF08378">
    <property type="entry name" value="NERD"/>
    <property type="match status" value="1"/>
</dbReference>
<accession>A0A1P8UFP9</accession>
<evidence type="ECO:0000313" key="3">
    <source>
        <dbReference type="Proteomes" id="UP000243807"/>
    </source>
</evidence>
<dbReference type="KEGG" id="afy:BW247_05245"/>
<name>A0A1P8UFP9_9GAMM</name>
<dbReference type="Proteomes" id="UP000243807">
    <property type="component" value="Chromosome"/>
</dbReference>
<dbReference type="EMBL" id="CP019434">
    <property type="protein sequence ID" value="APZ42574.1"/>
    <property type="molecule type" value="Genomic_DNA"/>
</dbReference>
<dbReference type="STRING" id="1765967.BW247_05245"/>
<sequence length="173" mass="19418">MTGATFVAALSAALALRIQSYYLVLFAIACAAFAWKHYRSYRVRVFGKRLEKRAQKALKRAFKRSRFRVQCNVPCPSGGDIDALLVSANHRCAIEIKSWHGLRPGKGGLVKLNGQPLNKDPAAQTRREASSIGARAVLWMPLSKREKAFVYQGVLVIMGRERFLKRIIERSLS</sequence>